<evidence type="ECO:0000313" key="2">
    <source>
        <dbReference type="EMBL" id="KAL3283737.1"/>
    </source>
</evidence>
<reference evidence="2 3" key="1">
    <citation type="journal article" date="2021" name="BMC Biol.">
        <title>Horizontally acquired antibacterial genes associated with adaptive radiation of ladybird beetles.</title>
        <authorList>
            <person name="Li H.S."/>
            <person name="Tang X.F."/>
            <person name="Huang Y.H."/>
            <person name="Xu Z.Y."/>
            <person name="Chen M.L."/>
            <person name="Du X.Y."/>
            <person name="Qiu B.Y."/>
            <person name="Chen P.T."/>
            <person name="Zhang W."/>
            <person name="Slipinski A."/>
            <person name="Escalona H.E."/>
            <person name="Waterhouse R.M."/>
            <person name="Zwick A."/>
            <person name="Pang H."/>
        </authorList>
    </citation>
    <scope>NUCLEOTIDE SEQUENCE [LARGE SCALE GENOMIC DNA]</scope>
    <source>
        <strain evidence="2">SYSU2018</strain>
    </source>
</reference>
<dbReference type="EMBL" id="JABFTP020000156">
    <property type="protein sequence ID" value="KAL3283737.1"/>
    <property type="molecule type" value="Genomic_DNA"/>
</dbReference>
<evidence type="ECO:0000256" key="1">
    <source>
        <dbReference type="SAM" id="MobiDB-lite"/>
    </source>
</evidence>
<name>A0ABD2NZC6_9CUCU</name>
<dbReference type="AlphaFoldDB" id="A0ABD2NZC6"/>
<feature type="compositionally biased region" description="Low complexity" evidence="1">
    <location>
        <begin position="145"/>
        <end position="160"/>
    </location>
</feature>
<keyword evidence="3" id="KW-1185">Reference proteome</keyword>
<dbReference type="Proteomes" id="UP001516400">
    <property type="component" value="Unassembled WGS sequence"/>
</dbReference>
<proteinExistence type="predicted"/>
<feature type="region of interest" description="Disordered" evidence="1">
    <location>
        <begin position="124"/>
        <end position="160"/>
    </location>
</feature>
<gene>
    <name evidence="2" type="ORF">HHI36_024272</name>
</gene>
<accession>A0ABD2NZC6</accession>
<sequence length="160" mass="18152">MRMQPSGWLSLISRIVWTGFRLEGGGRPLNCDVSVLCKTHKEKEFLNSDKALLVLRIQIMTSENDRIIHSCDFAVEKAFLFVGAMTRRPLTDDEIFQLLENGDSEDDGAIDHLYDDEELLSYIEESQNRPQEKKGPTPDSGTPLKIIKSNSKPNKILTDK</sequence>
<feature type="compositionally biased region" description="Basic and acidic residues" evidence="1">
    <location>
        <begin position="126"/>
        <end position="136"/>
    </location>
</feature>
<evidence type="ECO:0000313" key="3">
    <source>
        <dbReference type="Proteomes" id="UP001516400"/>
    </source>
</evidence>
<protein>
    <submittedName>
        <fullName evidence="2">Uncharacterized protein</fullName>
    </submittedName>
</protein>
<organism evidence="2 3">
    <name type="scientific">Cryptolaemus montrouzieri</name>
    <dbReference type="NCBI Taxonomy" id="559131"/>
    <lineage>
        <taxon>Eukaryota</taxon>
        <taxon>Metazoa</taxon>
        <taxon>Ecdysozoa</taxon>
        <taxon>Arthropoda</taxon>
        <taxon>Hexapoda</taxon>
        <taxon>Insecta</taxon>
        <taxon>Pterygota</taxon>
        <taxon>Neoptera</taxon>
        <taxon>Endopterygota</taxon>
        <taxon>Coleoptera</taxon>
        <taxon>Polyphaga</taxon>
        <taxon>Cucujiformia</taxon>
        <taxon>Coccinelloidea</taxon>
        <taxon>Coccinellidae</taxon>
        <taxon>Scymninae</taxon>
        <taxon>Scymnini</taxon>
        <taxon>Cryptolaemus</taxon>
    </lineage>
</organism>
<comment type="caution">
    <text evidence="2">The sequence shown here is derived from an EMBL/GenBank/DDBJ whole genome shotgun (WGS) entry which is preliminary data.</text>
</comment>